<feature type="transmembrane region" description="Helical" evidence="17">
    <location>
        <begin position="129"/>
        <end position="149"/>
    </location>
</feature>
<dbReference type="EC" id="2.4.99.18" evidence="6"/>
<proteinExistence type="inferred from homology"/>
<protein>
    <recommendedName>
        <fullName evidence="6">dolichyl-diphosphooligosaccharide--protein glycotransferase</fullName>
        <ecNumber evidence="6">2.4.99.18</ecNumber>
    </recommendedName>
</protein>
<evidence type="ECO:0000256" key="1">
    <source>
        <dbReference type="ARBA" id="ARBA00001936"/>
    </source>
</evidence>
<comment type="subcellular location">
    <subcellularLocation>
        <location evidence="3">Endomembrane system</location>
        <topology evidence="3">Multi-pass membrane protein</topology>
    </subcellularLocation>
</comment>
<evidence type="ECO:0000256" key="12">
    <source>
        <dbReference type="ARBA" id="ARBA00022989"/>
    </source>
</evidence>
<evidence type="ECO:0000256" key="6">
    <source>
        <dbReference type="ARBA" id="ARBA00012605"/>
    </source>
</evidence>
<feature type="compositionally biased region" description="Polar residues" evidence="16">
    <location>
        <begin position="7"/>
        <end position="17"/>
    </location>
</feature>
<sequence>MAVTKTEPINGSTTKSSAPPLPLKTKQQELLIRVSILCLVYVLAFITRLFSVLRYESMIHEFDPYFNYRTTLFLTQKGFYEFWNWFDSESWYPLGRIIGGTLYPGLMVTAAMMYWGLRFLRFAVHIREVCVLTAPFFASNTTFFAYFFGKEIWDTGAGLVAAVLIAICPGAARTLSSQSNDLVHRQPFPNLPPRFSYLSTVSPFPAHLPSQNGKETSKLSNPITSNSASLPHFKHSLHVHFGHFPRASHWLQSRARLSDLVFSIPLK</sequence>
<reference evidence="19" key="1">
    <citation type="submission" date="2019-03" db="EMBL/GenBank/DDBJ databases">
        <authorList>
            <person name="Mank J."/>
            <person name="Almeida P."/>
        </authorList>
    </citation>
    <scope>NUCLEOTIDE SEQUENCE</scope>
    <source>
        <strain evidence="19">78183</strain>
    </source>
</reference>
<dbReference type="GO" id="GO:0016020">
    <property type="term" value="C:membrane"/>
    <property type="evidence" value="ECO:0007669"/>
    <property type="project" value="InterPro"/>
</dbReference>
<evidence type="ECO:0000256" key="11">
    <source>
        <dbReference type="ARBA" id="ARBA00022842"/>
    </source>
</evidence>
<dbReference type="InterPro" id="IPR048307">
    <property type="entry name" value="STT3_N"/>
</dbReference>
<accession>A0A6N2KPG6</accession>
<comment type="similarity">
    <text evidence="5">Belongs to the STT3 family.</text>
</comment>
<comment type="cofactor">
    <cofactor evidence="1">
        <name>Mn(2+)</name>
        <dbReference type="ChEBI" id="CHEBI:29035"/>
    </cofactor>
</comment>
<evidence type="ECO:0000256" key="13">
    <source>
        <dbReference type="ARBA" id="ARBA00023136"/>
    </source>
</evidence>
<keyword evidence="11" id="KW-0460">Magnesium</keyword>
<evidence type="ECO:0000256" key="10">
    <source>
        <dbReference type="ARBA" id="ARBA00022723"/>
    </source>
</evidence>
<gene>
    <name evidence="19" type="ORF">SVIM_LOCUS55555</name>
</gene>
<keyword evidence="8" id="KW-0808">Transferase</keyword>
<dbReference type="AlphaFoldDB" id="A0A6N2KPG6"/>
<feature type="transmembrane region" description="Helical" evidence="17">
    <location>
        <begin position="30"/>
        <end position="50"/>
    </location>
</feature>
<evidence type="ECO:0000256" key="15">
    <source>
        <dbReference type="ARBA" id="ARBA00048829"/>
    </source>
</evidence>
<evidence type="ECO:0000259" key="18">
    <source>
        <dbReference type="Pfam" id="PF02516"/>
    </source>
</evidence>
<feature type="region of interest" description="Disordered" evidence="16">
    <location>
        <begin position="1"/>
        <end position="20"/>
    </location>
</feature>
<dbReference type="Pfam" id="PF02516">
    <property type="entry name" value="STT3"/>
    <property type="match status" value="1"/>
</dbReference>
<dbReference type="PANTHER" id="PTHR13872">
    <property type="entry name" value="DOLICHYL-DIPHOSPHOOLIGOSACCHARIDE--PROTEIN GLYCOSYLTRANSFERASE SUBUNIT"/>
    <property type="match status" value="1"/>
</dbReference>
<comment type="catalytic activity">
    <reaction evidence="15">
        <text>a di-trans,poly-cis-dolichyl diphosphooligosaccharide + L-asparaginyl-[protein] = N(4)-(oligosaccharide-(1-&gt;4)-N-acetyl-beta-D-glucosaminyl-(1-&gt;4)-N-acetyl-beta-D-glucosaminyl)-L-asparaginyl-[protein] + a di-trans,poly-cis-dolichyl diphosphate + H(+)</text>
        <dbReference type="Rhea" id="RHEA:22980"/>
        <dbReference type="Rhea" id="RHEA-COMP:12804"/>
        <dbReference type="Rhea" id="RHEA-COMP:12805"/>
        <dbReference type="Rhea" id="RHEA-COMP:19506"/>
        <dbReference type="Rhea" id="RHEA-COMP:19509"/>
        <dbReference type="ChEBI" id="CHEBI:15378"/>
        <dbReference type="ChEBI" id="CHEBI:50347"/>
        <dbReference type="ChEBI" id="CHEBI:57497"/>
        <dbReference type="ChEBI" id="CHEBI:57570"/>
        <dbReference type="ChEBI" id="CHEBI:132529"/>
        <dbReference type="EC" id="2.4.99.18"/>
    </reaction>
</comment>
<evidence type="ECO:0000313" key="19">
    <source>
        <dbReference type="EMBL" id="VFU25169.1"/>
    </source>
</evidence>
<evidence type="ECO:0000256" key="5">
    <source>
        <dbReference type="ARBA" id="ARBA00010810"/>
    </source>
</evidence>
<organism evidence="19">
    <name type="scientific">Salix viminalis</name>
    <name type="common">Common osier</name>
    <name type="synonym">Basket willow</name>
    <dbReference type="NCBI Taxonomy" id="40686"/>
    <lineage>
        <taxon>Eukaryota</taxon>
        <taxon>Viridiplantae</taxon>
        <taxon>Streptophyta</taxon>
        <taxon>Embryophyta</taxon>
        <taxon>Tracheophyta</taxon>
        <taxon>Spermatophyta</taxon>
        <taxon>Magnoliopsida</taxon>
        <taxon>eudicotyledons</taxon>
        <taxon>Gunneridae</taxon>
        <taxon>Pentapetalae</taxon>
        <taxon>rosids</taxon>
        <taxon>fabids</taxon>
        <taxon>Malpighiales</taxon>
        <taxon>Salicaceae</taxon>
        <taxon>Saliceae</taxon>
        <taxon>Salix</taxon>
    </lineage>
</organism>
<feature type="transmembrane region" description="Helical" evidence="17">
    <location>
        <begin position="97"/>
        <end position="117"/>
    </location>
</feature>
<evidence type="ECO:0000256" key="4">
    <source>
        <dbReference type="ARBA" id="ARBA00004922"/>
    </source>
</evidence>
<dbReference type="PANTHER" id="PTHR13872:SF1">
    <property type="entry name" value="DOLICHYL-DIPHOSPHOOLIGOSACCHARIDE--PROTEIN GLYCOSYLTRANSFERASE SUBUNIT STT3B"/>
    <property type="match status" value="1"/>
</dbReference>
<evidence type="ECO:0000256" key="7">
    <source>
        <dbReference type="ARBA" id="ARBA00022676"/>
    </source>
</evidence>
<keyword evidence="12 17" id="KW-1133">Transmembrane helix</keyword>
<dbReference type="GO" id="GO:0046872">
    <property type="term" value="F:metal ion binding"/>
    <property type="evidence" value="ECO:0007669"/>
    <property type="project" value="UniProtKB-KW"/>
</dbReference>
<evidence type="ECO:0000256" key="2">
    <source>
        <dbReference type="ARBA" id="ARBA00001946"/>
    </source>
</evidence>
<evidence type="ECO:0000256" key="16">
    <source>
        <dbReference type="SAM" id="MobiDB-lite"/>
    </source>
</evidence>
<comment type="cofactor">
    <cofactor evidence="2">
        <name>Mg(2+)</name>
        <dbReference type="ChEBI" id="CHEBI:18420"/>
    </cofactor>
</comment>
<keyword evidence="9 17" id="KW-0812">Transmembrane</keyword>
<evidence type="ECO:0000256" key="3">
    <source>
        <dbReference type="ARBA" id="ARBA00004127"/>
    </source>
</evidence>
<evidence type="ECO:0000256" key="9">
    <source>
        <dbReference type="ARBA" id="ARBA00022692"/>
    </source>
</evidence>
<evidence type="ECO:0000256" key="17">
    <source>
        <dbReference type="SAM" id="Phobius"/>
    </source>
</evidence>
<keyword evidence="14" id="KW-0464">Manganese</keyword>
<dbReference type="GO" id="GO:0004579">
    <property type="term" value="F:dolichyl-diphosphooligosaccharide-protein glycotransferase activity"/>
    <property type="evidence" value="ECO:0007669"/>
    <property type="project" value="UniProtKB-EC"/>
</dbReference>
<keyword evidence="7" id="KW-0328">Glycosyltransferase</keyword>
<keyword evidence="13 17" id="KW-0472">Membrane</keyword>
<comment type="pathway">
    <text evidence="4">Protein modification; protein glycosylation.</text>
</comment>
<evidence type="ECO:0000256" key="14">
    <source>
        <dbReference type="ARBA" id="ARBA00023211"/>
    </source>
</evidence>
<evidence type="ECO:0000256" key="8">
    <source>
        <dbReference type="ARBA" id="ARBA00022679"/>
    </source>
</evidence>
<dbReference type="GO" id="GO:0012505">
    <property type="term" value="C:endomembrane system"/>
    <property type="evidence" value="ECO:0007669"/>
    <property type="project" value="UniProtKB-SubCell"/>
</dbReference>
<dbReference type="UniPathway" id="UPA00378"/>
<dbReference type="EMBL" id="CAADRP010000224">
    <property type="protein sequence ID" value="VFU25169.1"/>
    <property type="molecule type" value="Genomic_DNA"/>
</dbReference>
<feature type="transmembrane region" description="Helical" evidence="17">
    <location>
        <begin position="155"/>
        <end position="175"/>
    </location>
</feature>
<feature type="domain" description="Oligosaccharyl transferase STT3 N-terminal" evidence="18">
    <location>
        <begin position="34"/>
        <end position="170"/>
    </location>
</feature>
<keyword evidence="10" id="KW-0479">Metal-binding</keyword>
<dbReference type="InterPro" id="IPR003674">
    <property type="entry name" value="Oligo_trans_STT3"/>
</dbReference>
<name>A0A6N2KPG6_SALVM</name>